<keyword evidence="1" id="KW-0472">Membrane</keyword>
<evidence type="ECO:0000256" key="1">
    <source>
        <dbReference type="SAM" id="Phobius"/>
    </source>
</evidence>
<keyword evidence="3" id="KW-1185">Reference proteome</keyword>
<proteinExistence type="predicted"/>
<protein>
    <recommendedName>
        <fullName evidence="4">Transmembrane protein</fullName>
    </recommendedName>
</protein>
<feature type="transmembrane region" description="Helical" evidence="1">
    <location>
        <begin position="99"/>
        <end position="119"/>
    </location>
</feature>
<dbReference type="RefSeq" id="WP_334253564.1">
    <property type="nucleotide sequence ID" value="NZ_JBAJJM010000001.1"/>
</dbReference>
<feature type="transmembrane region" description="Helical" evidence="1">
    <location>
        <begin position="20"/>
        <end position="48"/>
    </location>
</feature>
<gene>
    <name evidence="2" type="ORF">V6W77_01415</name>
</gene>
<feature type="transmembrane region" description="Helical" evidence="1">
    <location>
        <begin position="60"/>
        <end position="78"/>
    </location>
</feature>
<dbReference type="EMBL" id="JBAJJM010000001">
    <property type="protein sequence ID" value="MEG9474933.1"/>
    <property type="molecule type" value="Genomic_DNA"/>
</dbReference>
<sequence>MSSENQQNPSQENEKIKEKLINIINICLLAVVAVVLAFIIVFSIVYFVAPPKDISQYKELLIVIIPLAFLFLFTTCLAKRLKTTFFENIKKKMSISSNFIFNMLIISCLATACSLNTLVTTSSEIINETDTQKRHQELKDEIRKIKTQCNIDNTIKETEYNIKNKEKESQTQDSNIITQPIEETQTQNNDVITPKTQQSKDINEKTNTLQKECECNNSKNIQEKDESINTCNEKNNKNEDSSHEILEIFAKFLIIFGTAFFAFLSAYFFVQKDKIEDYLDTIDEQNS</sequence>
<organism evidence="2 3">
    <name type="scientific">Mannheimia indoligenes</name>
    <dbReference type="NCBI Taxonomy" id="3103145"/>
    <lineage>
        <taxon>Bacteria</taxon>
        <taxon>Pseudomonadati</taxon>
        <taxon>Pseudomonadota</taxon>
        <taxon>Gammaproteobacteria</taxon>
        <taxon>Pasteurellales</taxon>
        <taxon>Pasteurellaceae</taxon>
        <taxon>Mannheimia</taxon>
    </lineage>
</organism>
<evidence type="ECO:0000313" key="2">
    <source>
        <dbReference type="EMBL" id="MEG9474933.1"/>
    </source>
</evidence>
<keyword evidence="1" id="KW-0812">Transmembrane</keyword>
<name>A0ABU7ZBV7_9PAST</name>
<comment type="caution">
    <text evidence="2">The sequence shown here is derived from an EMBL/GenBank/DDBJ whole genome shotgun (WGS) entry which is preliminary data.</text>
</comment>
<dbReference type="Proteomes" id="UP001432017">
    <property type="component" value="Unassembled WGS sequence"/>
</dbReference>
<evidence type="ECO:0000313" key="3">
    <source>
        <dbReference type="Proteomes" id="UP001432017"/>
    </source>
</evidence>
<feature type="transmembrane region" description="Helical" evidence="1">
    <location>
        <begin position="248"/>
        <end position="270"/>
    </location>
</feature>
<keyword evidence="1" id="KW-1133">Transmembrane helix</keyword>
<reference evidence="2" key="1">
    <citation type="submission" date="2023-12" db="EMBL/GenBank/DDBJ databases">
        <title>Mannheima indologenes sp. nov. proposed for Clade V organisms of Mannheimia.</title>
        <authorList>
            <person name="Christensen H."/>
        </authorList>
    </citation>
    <scope>NUCLEOTIDE SEQUENCE</scope>
    <source>
        <strain evidence="2">M14.4</strain>
    </source>
</reference>
<accession>A0ABU7ZBV7</accession>
<evidence type="ECO:0008006" key="4">
    <source>
        <dbReference type="Google" id="ProtNLM"/>
    </source>
</evidence>